<dbReference type="InterPro" id="IPR036259">
    <property type="entry name" value="MFS_trans_sf"/>
</dbReference>
<dbReference type="Pfam" id="PF06580">
    <property type="entry name" value="His_kinase"/>
    <property type="match status" value="1"/>
</dbReference>
<dbReference type="PROSITE" id="PS50109">
    <property type="entry name" value="HIS_KIN"/>
    <property type="match status" value="1"/>
</dbReference>
<feature type="domain" description="Histidine kinase" evidence="2">
    <location>
        <begin position="293"/>
        <end position="388"/>
    </location>
</feature>
<evidence type="ECO:0000256" key="1">
    <source>
        <dbReference type="SAM" id="Phobius"/>
    </source>
</evidence>
<dbReference type="InterPro" id="IPR010559">
    <property type="entry name" value="Sig_transdc_His_kin_internal"/>
</dbReference>
<dbReference type="InterPro" id="IPR036890">
    <property type="entry name" value="HATPase_C_sf"/>
</dbReference>
<dbReference type="InterPro" id="IPR003594">
    <property type="entry name" value="HATPase_dom"/>
</dbReference>
<dbReference type="PANTHER" id="PTHR34220:SF7">
    <property type="entry name" value="SENSOR HISTIDINE KINASE YPDA"/>
    <property type="match status" value="1"/>
</dbReference>
<proteinExistence type="predicted"/>
<sequence length="403" mass="44593">MNGSAGATRVALPPPATATNAPAAARGLAVPRWAGVWPVAALWMIPVLVTSTQTYLLLQHKQERHLSFLAALVWQGLPWLFWALMTPAIAWLGRRYPLERRAFPKNVAVHLIASLAMAPGHVAISTLTGRLIGQESYVKAPFLEVFSKIISVYLDVELVIYWGILAIVHAADYHRKYRERALAAAQLETKLVQAELQALKMQLHPHFLFNTLHAIAVLVRKQETQASVRMITGLSELLRMALESAGKQIVPLKQELDFLDRYLEIEKTRFQDRLTVRTDVASEALDAEIPNLILQPIVENAIRHGIAPRASSGSVTIAARREDDWLVVEVTDDGKGLSESWAGEASEGTGLGNMRARLRQLYPGDHRLTIARRPEGGVLVTVAVPFRPAHAHASPQEERRAHG</sequence>
<dbReference type="Gene3D" id="3.30.565.10">
    <property type="entry name" value="Histidine kinase-like ATPase, C-terminal domain"/>
    <property type="match status" value="1"/>
</dbReference>
<organism evidence="3 4">
    <name type="scientific">Sorangium cellulosum</name>
    <name type="common">Polyangium cellulosum</name>
    <dbReference type="NCBI Taxonomy" id="56"/>
    <lineage>
        <taxon>Bacteria</taxon>
        <taxon>Pseudomonadati</taxon>
        <taxon>Myxococcota</taxon>
        <taxon>Polyangia</taxon>
        <taxon>Polyangiales</taxon>
        <taxon>Polyangiaceae</taxon>
        <taxon>Sorangium</taxon>
    </lineage>
</organism>
<feature type="transmembrane region" description="Helical" evidence="1">
    <location>
        <begin position="36"/>
        <end position="56"/>
    </location>
</feature>
<evidence type="ECO:0000313" key="4">
    <source>
        <dbReference type="Proteomes" id="UP000075260"/>
    </source>
</evidence>
<name>A0A150QT42_SORCE</name>
<dbReference type="InterPro" id="IPR005467">
    <property type="entry name" value="His_kinase_dom"/>
</dbReference>
<dbReference type="PANTHER" id="PTHR34220">
    <property type="entry name" value="SENSOR HISTIDINE KINASE YPDA"/>
    <property type="match status" value="1"/>
</dbReference>
<dbReference type="OrthoDB" id="2514702at2"/>
<dbReference type="SUPFAM" id="SSF103473">
    <property type="entry name" value="MFS general substrate transporter"/>
    <property type="match status" value="1"/>
</dbReference>
<reference evidence="3 4" key="1">
    <citation type="submission" date="2014-02" db="EMBL/GenBank/DDBJ databases">
        <title>The small core and large imbalanced accessory genome model reveals a collaborative survival strategy of Sorangium cellulosum strains in nature.</title>
        <authorList>
            <person name="Han K."/>
            <person name="Peng R."/>
            <person name="Blom J."/>
            <person name="Li Y.-Z."/>
        </authorList>
    </citation>
    <scope>NUCLEOTIDE SEQUENCE [LARGE SCALE GENOMIC DNA]</scope>
    <source>
        <strain evidence="3 4">So0008-312</strain>
    </source>
</reference>
<dbReference type="SUPFAM" id="SSF55874">
    <property type="entry name" value="ATPase domain of HSP90 chaperone/DNA topoisomerase II/histidine kinase"/>
    <property type="match status" value="1"/>
</dbReference>
<accession>A0A150QT42</accession>
<dbReference type="GO" id="GO:0016020">
    <property type="term" value="C:membrane"/>
    <property type="evidence" value="ECO:0007669"/>
    <property type="project" value="InterPro"/>
</dbReference>
<comment type="caution">
    <text evidence="3">The sequence shown here is derived from an EMBL/GenBank/DDBJ whole genome shotgun (WGS) entry which is preliminary data.</text>
</comment>
<dbReference type="GO" id="GO:0000155">
    <property type="term" value="F:phosphorelay sensor kinase activity"/>
    <property type="evidence" value="ECO:0007669"/>
    <property type="project" value="InterPro"/>
</dbReference>
<protein>
    <recommendedName>
        <fullName evidence="2">Histidine kinase domain-containing protein</fullName>
    </recommendedName>
</protein>
<feature type="transmembrane region" description="Helical" evidence="1">
    <location>
        <begin position="68"/>
        <end position="91"/>
    </location>
</feature>
<dbReference type="InterPro" id="IPR050640">
    <property type="entry name" value="Bact_2-comp_sensor_kinase"/>
</dbReference>
<dbReference type="EMBL" id="JEMA01000352">
    <property type="protein sequence ID" value="KYF71197.1"/>
    <property type="molecule type" value="Genomic_DNA"/>
</dbReference>
<keyword evidence="1" id="KW-1133">Transmembrane helix</keyword>
<keyword evidence="1" id="KW-0472">Membrane</keyword>
<gene>
    <name evidence="3" type="ORF">BE15_05375</name>
</gene>
<feature type="transmembrane region" description="Helical" evidence="1">
    <location>
        <begin position="111"/>
        <end position="132"/>
    </location>
</feature>
<dbReference type="RefSeq" id="WP_061607134.1">
    <property type="nucleotide sequence ID" value="NZ_JEMA01000352.1"/>
</dbReference>
<dbReference type="Proteomes" id="UP000075260">
    <property type="component" value="Unassembled WGS sequence"/>
</dbReference>
<dbReference type="AlphaFoldDB" id="A0A150QT42"/>
<keyword evidence="1" id="KW-0812">Transmembrane</keyword>
<feature type="transmembrane region" description="Helical" evidence="1">
    <location>
        <begin position="152"/>
        <end position="171"/>
    </location>
</feature>
<evidence type="ECO:0000259" key="2">
    <source>
        <dbReference type="PROSITE" id="PS50109"/>
    </source>
</evidence>
<dbReference type="Pfam" id="PF02518">
    <property type="entry name" value="HATPase_c"/>
    <property type="match status" value="1"/>
</dbReference>
<evidence type="ECO:0000313" key="3">
    <source>
        <dbReference type="EMBL" id="KYF71197.1"/>
    </source>
</evidence>